<dbReference type="EMBL" id="JBHRTS010000004">
    <property type="protein sequence ID" value="MFC3194389.1"/>
    <property type="molecule type" value="Genomic_DNA"/>
</dbReference>
<dbReference type="PANTHER" id="PTHR30327:SF1">
    <property type="entry name" value="UPF0301 PROTEIN YQGE"/>
    <property type="match status" value="1"/>
</dbReference>
<organism evidence="3 4">
    <name type="scientific">Marinicella sediminis</name>
    <dbReference type="NCBI Taxonomy" id="1792834"/>
    <lineage>
        <taxon>Bacteria</taxon>
        <taxon>Pseudomonadati</taxon>
        <taxon>Pseudomonadota</taxon>
        <taxon>Gammaproteobacteria</taxon>
        <taxon>Lysobacterales</taxon>
        <taxon>Marinicellaceae</taxon>
        <taxon>Marinicella</taxon>
    </lineage>
</organism>
<keyword evidence="4" id="KW-1185">Reference proteome</keyword>
<dbReference type="PANTHER" id="PTHR30327">
    <property type="entry name" value="UNCHARACTERIZED PROTEIN YQGE"/>
    <property type="match status" value="1"/>
</dbReference>
<comment type="caution">
    <text evidence="3">The sequence shown here is derived from an EMBL/GenBank/DDBJ whole genome shotgun (WGS) entry which is preliminary data.</text>
</comment>
<dbReference type="RefSeq" id="WP_077411101.1">
    <property type="nucleotide sequence ID" value="NZ_JBHRTS010000004.1"/>
</dbReference>
<dbReference type="NCBIfam" id="NF001266">
    <property type="entry name" value="PRK00228.1-1"/>
    <property type="match status" value="1"/>
</dbReference>
<dbReference type="HAMAP" id="MF_00758">
    <property type="entry name" value="UPF0301"/>
    <property type="match status" value="1"/>
</dbReference>
<reference evidence="4" key="1">
    <citation type="journal article" date="2019" name="Int. J. Syst. Evol. Microbiol.">
        <title>The Global Catalogue of Microorganisms (GCM) 10K type strain sequencing project: providing services to taxonomists for standard genome sequencing and annotation.</title>
        <authorList>
            <consortium name="The Broad Institute Genomics Platform"/>
            <consortium name="The Broad Institute Genome Sequencing Center for Infectious Disease"/>
            <person name="Wu L."/>
            <person name="Ma J."/>
        </authorList>
    </citation>
    <scope>NUCLEOTIDE SEQUENCE [LARGE SCALE GENOMIC DNA]</scope>
    <source>
        <strain evidence="4">KCTC 42953</strain>
    </source>
</reference>
<dbReference type="SUPFAM" id="SSF143456">
    <property type="entry name" value="VC0467-like"/>
    <property type="match status" value="1"/>
</dbReference>
<proteinExistence type="inferred from homology"/>
<sequence length="181" mass="19867">MNLTNQLLIATPDMQDERFFKAVILICEHNEHGALGININMPSDVTFAEILESLSIEQTQVNDDALIFEGGPVNTQCGFILHDSPEDFASSVRITPGLSLTTSKDIIEAIAAHQLTAKWMMALGCATWDAGQLEQEIADNSWLTCPSDKNLIFSDEQDKWQTALDIIGIKAHQLSSDIGHA</sequence>
<dbReference type="InterPro" id="IPR003774">
    <property type="entry name" value="AlgH-like"/>
</dbReference>
<evidence type="ECO:0000256" key="2">
    <source>
        <dbReference type="HAMAP-Rule" id="MF_00758"/>
    </source>
</evidence>
<accession>A0ABV7J8D6</accession>
<evidence type="ECO:0000256" key="1">
    <source>
        <dbReference type="ARBA" id="ARBA00009600"/>
    </source>
</evidence>
<evidence type="ECO:0000313" key="4">
    <source>
        <dbReference type="Proteomes" id="UP001595533"/>
    </source>
</evidence>
<comment type="similarity">
    <text evidence="1 2">Belongs to the UPF0301 (AlgH) family.</text>
</comment>
<dbReference type="Pfam" id="PF02622">
    <property type="entry name" value="DUF179"/>
    <property type="match status" value="1"/>
</dbReference>
<evidence type="ECO:0000313" key="3">
    <source>
        <dbReference type="EMBL" id="MFC3194389.1"/>
    </source>
</evidence>
<name>A0ABV7J8D6_9GAMM</name>
<dbReference type="Proteomes" id="UP001595533">
    <property type="component" value="Unassembled WGS sequence"/>
</dbReference>
<gene>
    <name evidence="3" type="ORF">ACFODZ_09070</name>
</gene>
<dbReference type="Gene3D" id="3.40.1740.10">
    <property type="entry name" value="VC0467-like"/>
    <property type="match status" value="1"/>
</dbReference>
<protein>
    <recommendedName>
        <fullName evidence="2">UPF0301 protein ACFODZ_09070</fullName>
    </recommendedName>
</protein>